<feature type="domain" description="Inosine/uridine-preferring nucleoside hydrolase" evidence="3">
    <location>
        <begin position="36"/>
        <end position="373"/>
    </location>
</feature>
<feature type="chain" id="PRO_5035718563" description="Inosine/uridine-preferring nucleoside hydrolase domain-containing protein" evidence="2">
    <location>
        <begin position="25"/>
        <end position="877"/>
    </location>
</feature>
<organism evidence="4 5">
    <name type="scientific">Ceratopteris richardii</name>
    <name type="common">Triangle waterfern</name>
    <dbReference type="NCBI Taxonomy" id="49495"/>
    <lineage>
        <taxon>Eukaryota</taxon>
        <taxon>Viridiplantae</taxon>
        <taxon>Streptophyta</taxon>
        <taxon>Embryophyta</taxon>
        <taxon>Tracheophyta</taxon>
        <taxon>Polypodiopsida</taxon>
        <taxon>Polypodiidae</taxon>
        <taxon>Polypodiales</taxon>
        <taxon>Pteridineae</taxon>
        <taxon>Pteridaceae</taxon>
        <taxon>Parkerioideae</taxon>
        <taxon>Ceratopteris</taxon>
    </lineage>
</organism>
<comment type="similarity">
    <text evidence="1">Belongs to the IUNH family.</text>
</comment>
<comment type="caution">
    <text evidence="4">The sequence shown here is derived from an EMBL/GenBank/DDBJ whole genome shotgun (WGS) entry which is preliminary data.</text>
</comment>
<reference evidence="4" key="1">
    <citation type="submission" date="2021-08" db="EMBL/GenBank/DDBJ databases">
        <title>WGS assembly of Ceratopteris richardii.</title>
        <authorList>
            <person name="Marchant D.B."/>
            <person name="Chen G."/>
            <person name="Jenkins J."/>
            <person name="Shu S."/>
            <person name="Leebens-Mack J."/>
            <person name="Grimwood J."/>
            <person name="Schmutz J."/>
            <person name="Soltis P."/>
            <person name="Soltis D."/>
            <person name="Chen Z.-H."/>
        </authorList>
    </citation>
    <scope>NUCLEOTIDE SEQUENCE</scope>
    <source>
        <strain evidence="4">Whitten #5841</strain>
        <tissue evidence="4">Leaf</tissue>
    </source>
</reference>
<dbReference type="OMA" id="EMEFINI"/>
<dbReference type="InterPro" id="IPR036452">
    <property type="entry name" value="Ribo_hydro-like"/>
</dbReference>
<dbReference type="Proteomes" id="UP000825935">
    <property type="component" value="Chromosome 26"/>
</dbReference>
<evidence type="ECO:0000256" key="1">
    <source>
        <dbReference type="ARBA" id="ARBA00009176"/>
    </source>
</evidence>
<gene>
    <name evidence="4" type="ORF">KP509_26G019400</name>
</gene>
<evidence type="ECO:0000259" key="3">
    <source>
        <dbReference type="Pfam" id="PF01156"/>
    </source>
</evidence>
<dbReference type="SUPFAM" id="SSF53590">
    <property type="entry name" value="Nucleoside hydrolase"/>
    <property type="match status" value="2"/>
</dbReference>
<name>A0A8T2RKW4_CERRI</name>
<dbReference type="AlphaFoldDB" id="A0A8T2RKW4"/>
<dbReference type="Gene3D" id="3.90.245.10">
    <property type="entry name" value="Ribonucleoside hydrolase-like"/>
    <property type="match status" value="2"/>
</dbReference>
<dbReference type="PANTHER" id="PTHR46692:SF1">
    <property type="entry name" value="NUCLEOSIDE HYDROLASE 3-RELATED"/>
    <property type="match status" value="1"/>
</dbReference>
<feature type="signal peptide" evidence="2">
    <location>
        <begin position="1"/>
        <end position="24"/>
    </location>
</feature>
<proteinExistence type="inferred from homology"/>
<evidence type="ECO:0000313" key="5">
    <source>
        <dbReference type="Proteomes" id="UP000825935"/>
    </source>
</evidence>
<accession>A0A8T2RKW4</accession>
<keyword evidence="5" id="KW-1185">Reference proteome</keyword>
<keyword evidence="2" id="KW-0732">Signal</keyword>
<protein>
    <recommendedName>
        <fullName evidence="3">Inosine/uridine-preferring nucleoside hydrolase domain-containing protein</fullName>
    </recommendedName>
</protein>
<sequence length="877" mass="97289">MKSSRLRILQLLLVFLSGSLFVHAAQAGPKAPVRLLVDTDVDSDDIFAILYLLKQDPSLFSIQAITISANAWANAGHAVNLIYDMLHMMGRDDVLVGVGGEGGISYEGEFSEDVGGYHALIDQGERTWGQCRYRQAIPPGSGGLLDIDTMLGIRKEFLPQGTRHYIPLEQRTSQSVMREVLSKDSAIVILIGSHTNFATLLMAHPELKRNVERLYIMGGGVRSKNPTGCCPEGSPNTCTPTQCGIRGNLFDGYDTNPWAEFNMFMDPFAAYVVFHAGIPITLVPLDATNTIPITVEFFDHLKQNQSTYEAQYVYKVLELIKDTWFNDNFNKEYFLWDSFASGVAVSSILTSYSTKDNHFCDMEYRNVTVVTSNEPYGVDDGSNPSFDGRAVPRFHLRNGSVHSGHVQTGLQDPFCLTSGKRGKCQDGYTVETPGGIRIQVGTRAKLRENGSLFFFQESFIQSLNDPKHKAIYNFEAQFPCYKEVLYKANQSSNMFSRSVILDMDMSPGDIITLFYLLKLPRHTLDLKAITISATGWSNAATIDLIYDVLHMMGRDDIPVGLGEFFALGQPYLPSGTTGDCKYRQWIPSGEGGFIDSDTLFGLARDLPRSPRRYTAENSIKFGAPRNTNHPERRQQKAQEVIEKVLHQNNKRKVFFLTGGPLTNMATFLASNTSLKSQIKEIFIAGGVVNGSEKASAMGNVHTLPQNKLAEFNFFLDPQAAQNTFKSDVKIFLVPLNALYNEKLTISLLDALNATRRTPEAKFVHRLLLTVHELEEKRSQYSHTAKLMEEVVAAVALAETSNLKNNKRRAQLVVEATGDVHTDGWTRIVDKGGKNVQYVSNLNPQTLALSIARALNSAANSAVLASFTDQMASWTSSC</sequence>
<feature type="domain" description="Inosine/uridine-preferring nucleoside hydrolase" evidence="3">
    <location>
        <begin position="499"/>
        <end position="844"/>
    </location>
</feature>
<dbReference type="OrthoDB" id="5783963at2759"/>
<dbReference type="EMBL" id="CM035431">
    <property type="protein sequence ID" value="KAH7296327.1"/>
    <property type="molecule type" value="Genomic_DNA"/>
</dbReference>
<dbReference type="PANTHER" id="PTHR46692">
    <property type="entry name" value="INOSINE-URIDINE PREFERRING NUCLEOSIDE HYDROLASE FAMILY PROTEIN"/>
    <property type="match status" value="1"/>
</dbReference>
<dbReference type="GO" id="GO:0016799">
    <property type="term" value="F:hydrolase activity, hydrolyzing N-glycosyl compounds"/>
    <property type="evidence" value="ECO:0007669"/>
    <property type="project" value="InterPro"/>
</dbReference>
<dbReference type="InterPro" id="IPR001910">
    <property type="entry name" value="Inosine/uridine_hydrolase_dom"/>
</dbReference>
<evidence type="ECO:0000256" key="2">
    <source>
        <dbReference type="SAM" id="SignalP"/>
    </source>
</evidence>
<evidence type="ECO:0000313" key="4">
    <source>
        <dbReference type="EMBL" id="KAH7296327.1"/>
    </source>
</evidence>
<dbReference type="Pfam" id="PF01156">
    <property type="entry name" value="IU_nuc_hydro"/>
    <property type="match status" value="2"/>
</dbReference>